<protein>
    <submittedName>
        <fullName evidence="7">Sugar ABC transporter substrate-binding protein</fullName>
    </submittedName>
</protein>
<evidence type="ECO:0000256" key="2">
    <source>
        <dbReference type="ARBA" id="ARBA00007639"/>
    </source>
</evidence>
<evidence type="ECO:0000259" key="6">
    <source>
        <dbReference type="Pfam" id="PF13407"/>
    </source>
</evidence>
<name>A0A6P2C5V1_9ACTN</name>
<dbReference type="Proteomes" id="UP000460272">
    <property type="component" value="Unassembled WGS sequence"/>
</dbReference>
<evidence type="ECO:0000256" key="4">
    <source>
        <dbReference type="SAM" id="MobiDB-lite"/>
    </source>
</evidence>
<dbReference type="SUPFAM" id="SSF53822">
    <property type="entry name" value="Periplasmic binding protein-like I"/>
    <property type="match status" value="1"/>
</dbReference>
<dbReference type="InterPro" id="IPR025997">
    <property type="entry name" value="SBP_2_dom"/>
</dbReference>
<evidence type="ECO:0000256" key="5">
    <source>
        <dbReference type="SAM" id="SignalP"/>
    </source>
</evidence>
<dbReference type="Pfam" id="PF13407">
    <property type="entry name" value="Peripla_BP_4"/>
    <property type="match status" value="1"/>
</dbReference>
<dbReference type="AlphaFoldDB" id="A0A6P2C5V1"/>
<organism evidence="7 8">
    <name type="scientific">Trebonia kvetii</name>
    <dbReference type="NCBI Taxonomy" id="2480626"/>
    <lineage>
        <taxon>Bacteria</taxon>
        <taxon>Bacillati</taxon>
        <taxon>Actinomycetota</taxon>
        <taxon>Actinomycetes</taxon>
        <taxon>Streptosporangiales</taxon>
        <taxon>Treboniaceae</taxon>
        <taxon>Trebonia</taxon>
    </lineage>
</organism>
<feature type="region of interest" description="Disordered" evidence="4">
    <location>
        <begin position="40"/>
        <end position="69"/>
    </location>
</feature>
<comment type="subcellular location">
    <subcellularLocation>
        <location evidence="1">Cell envelope</location>
    </subcellularLocation>
</comment>
<dbReference type="InterPro" id="IPR028082">
    <property type="entry name" value="Peripla_BP_I"/>
</dbReference>
<dbReference type="EMBL" id="RPFW01000001">
    <property type="protein sequence ID" value="TVZ06799.1"/>
    <property type="molecule type" value="Genomic_DNA"/>
</dbReference>
<dbReference type="PANTHER" id="PTHR46847:SF1">
    <property type="entry name" value="D-ALLOSE-BINDING PERIPLASMIC PROTEIN-RELATED"/>
    <property type="match status" value="1"/>
</dbReference>
<evidence type="ECO:0000313" key="7">
    <source>
        <dbReference type="EMBL" id="TVZ06799.1"/>
    </source>
</evidence>
<sequence length="392" mass="39177">MDSSTKRATRGGARRRSYRRAAYAAAALCASAALAACTSSSSTSSSSSAASQSSASGSASSSGSASAGGQTVGVSLILKTLTNPYFVTMKNDAEAAAAKDGVNLTVAAGSSDGDTQTQISAIDNAISRGDKGILITTNGNAVNTALEQAKKAGLFVIALDTAPTPPTVADITYATDNTAAGKLDGQYAAKMLAGKPAVIAMLDLFNNQVVSVDVDRDHGFLEGMGINPGNPNENGQEAKTGSYAGGTYTIACHQPTQGAIDGGRTAMENCLSANSNINVVYAINEPAAEGAYAAIKAAGKLNQIKVFAIDGSCAGLKLVSSGEFAADAVQYPGKMAVLGMEAIASLARGGSKPSVSNGLSFFNTGTALVAGKSYSGVTIESPTQGASGCWGS</sequence>
<accession>A0A6P2C5V1</accession>
<evidence type="ECO:0000313" key="8">
    <source>
        <dbReference type="Proteomes" id="UP000460272"/>
    </source>
</evidence>
<keyword evidence="8" id="KW-1185">Reference proteome</keyword>
<feature type="signal peptide" evidence="5">
    <location>
        <begin position="1"/>
        <end position="35"/>
    </location>
</feature>
<keyword evidence="3 5" id="KW-0732">Signal</keyword>
<proteinExistence type="inferred from homology"/>
<comment type="similarity">
    <text evidence="2">Belongs to the bacterial solute-binding protein 2 family.</text>
</comment>
<feature type="domain" description="Periplasmic binding protein" evidence="6">
    <location>
        <begin position="75"/>
        <end position="349"/>
    </location>
</feature>
<gene>
    <name evidence="7" type="ORF">EAS64_05445</name>
</gene>
<evidence type="ECO:0000256" key="1">
    <source>
        <dbReference type="ARBA" id="ARBA00004196"/>
    </source>
</evidence>
<evidence type="ECO:0000256" key="3">
    <source>
        <dbReference type="ARBA" id="ARBA00022729"/>
    </source>
</evidence>
<comment type="caution">
    <text evidence="7">The sequence shown here is derived from an EMBL/GenBank/DDBJ whole genome shotgun (WGS) entry which is preliminary data.</text>
</comment>
<dbReference type="PANTHER" id="PTHR46847">
    <property type="entry name" value="D-ALLOSE-BINDING PERIPLASMIC PROTEIN-RELATED"/>
    <property type="match status" value="1"/>
</dbReference>
<dbReference type="OrthoDB" id="4827464at2"/>
<feature type="chain" id="PRO_5039452088" evidence="5">
    <location>
        <begin position="36"/>
        <end position="392"/>
    </location>
</feature>
<dbReference type="GO" id="GO:0030246">
    <property type="term" value="F:carbohydrate binding"/>
    <property type="evidence" value="ECO:0007669"/>
    <property type="project" value="UniProtKB-ARBA"/>
</dbReference>
<reference evidence="7 8" key="1">
    <citation type="submission" date="2018-11" db="EMBL/GenBank/DDBJ databases">
        <title>Trebonia kvetii gen.nov., sp.nov., a novel acidophilic actinobacterium, and proposal of the new actinobacterial family Treboniaceae fam. nov.</title>
        <authorList>
            <person name="Rapoport D."/>
            <person name="Sagova-Mareckova M."/>
            <person name="Sedlacek I."/>
            <person name="Provaznik J."/>
            <person name="Kralova S."/>
            <person name="Pavlinic D."/>
            <person name="Benes V."/>
            <person name="Kopecky J."/>
        </authorList>
    </citation>
    <scope>NUCLEOTIDE SEQUENCE [LARGE SCALE GENOMIC DNA]</scope>
    <source>
        <strain evidence="7 8">15Tr583</strain>
    </source>
</reference>
<dbReference type="Gene3D" id="3.40.50.2300">
    <property type="match status" value="2"/>
</dbReference>
<dbReference type="GO" id="GO:0030313">
    <property type="term" value="C:cell envelope"/>
    <property type="evidence" value="ECO:0007669"/>
    <property type="project" value="UniProtKB-SubCell"/>
</dbReference>